<feature type="transmembrane region" description="Helical" evidence="17">
    <location>
        <begin position="366"/>
        <end position="387"/>
    </location>
</feature>
<evidence type="ECO:0000256" key="6">
    <source>
        <dbReference type="ARBA" id="ARBA00022984"/>
    </source>
</evidence>
<dbReference type="PANTHER" id="PTHR30474">
    <property type="entry name" value="CELL CYCLE PROTEIN"/>
    <property type="match status" value="1"/>
</dbReference>
<evidence type="ECO:0000256" key="11">
    <source>
        <dbReference type="ARBA" id="ARBA00038053"/>
    </source>
</evidence>
<keyword evidence="4 17" id="KW-0812">Transmembrane</keyword>
<keyword evidence="6" id="KW-0573">Peptidoglycan synthesis</keyword>
<dbReference type="InterPro" id="IPR001182">
    <property type="entry name" value="FtsW/RodA"/>
</dbReference>
<feature type="transmembrane region" description="Helical" evidence="17">
    <location>
        <begin position="212"/>
        <end position="231"/>
    </location>
</feature>
<evidence type="ECO:0000256" key="12">
    <source>
        <dbReference type="ARBA" id="ARBA00041185"/>
    </source>
</evidence>
<feature type="transmembrane region" description="Helical" evidence="17">
    <location>
        <begin position="79"/>
        <end position="96"/>
    </location>
</feature>
<evidence type="ECO:0000256" key="5">
    <source>
        <dbReference type="ARBA" id="ARBA00022960"/>
    </source>
</evidence>
<proteinExistence type="inferred from homology"/>
<feature type="transmembrane region" description="Helical" evidence="17">
    <location>
        <begin position="12"/>
        <end position="37"/>
    </location>
</feature>
<evidence type="ECO:0000313" key="19">
    <source>
        <dbReference type="Proteomes" id="UP001565283"/>
    </source>
</evidence>
<evidence type="ECO:0000256" key="17">
    <source>
        <dbReference type="SAM" id="Phobius"/>
    </source>
</evidence>
<dbReference type="InterPro" id="IPR018365">
    <property type="entry name" value="Cell_cycle_FtsW-rel_CS"/>
</dbReference>
<comment type="subcellular location">
    <subcellularLocation>
        <location evidence="1">Membrane</location>
        <topology evidence="1">Multi-pass membrane protein</topology>
    </subcellularLocation>
</comment>
<keyword evidence="3" id="KW-0808">Transferase</keyword>
<evidence type="ECO:0000256" key="3">
    <source>
        <dbReference type="ARBA" id="ARBA00022679"/>
    </source>
</evidence>
<keyword evidence="2" id="KW-0328">Glycosyltransferase</keyword>
<dbReference type="Proteomes" id="UP001565283">
    <property type="component" value="Unassembled WGS sequence"/>
</dbReference>
<sequence length="407" mass="44699">MKDGLKKANFLNYSILIPYLIMSAIGLVMVFSATVPYQLARGLSPYRMAISQGAFMLLSFIAIAVIYRMKLRALKSRKMIGWVLFLLIASMIYARVGPGTYANGAHGWIPIPGVGTIQPAEYAKFFVVWYLASVFSEKQEEIYEKDISAVFKGKTIWQKVFGGWRFWIFLMLGILLLMPDIGNATIMALITAVMVASSGISWRWFSGYGKMLLTASVAFIVYLYAVGGDVIPGHYVNARFKAMVNPFSGLSTYGHQLANSYYAVSNGGWFGRGLGNSIEKNGYLPEAHTDFIFSIVIEELGLIGGIIVLGVLFFMIARILQVGIRAKNAFNSLICIGIGSTLLISVFINIGGAFGIIPETGVTFPFLSQGGSSFLVLSLGIAFVLNISADEKRREVRELSSTYVRNT</sequence>
<evidence type="ECO:0000313" key="18">
    <source>
        <dbReference type="EMBL" id="MEY8443447.1"/>
    </source>
</evidence>
<comment type="caution">
    <text evidence="18">The sequence shown here is derived from an EMBL/GenBank/DDBJ whole genome shotgun (WGS) entry which is preliminary data.</text>
</comment>
<dbReference type="RefSeq" id="WP_251712704.1">
    <property type="nucleotide sequence ID" value="NZ_CALPDE010000009.1"/>
</dbReference>
<keyword evidence="7 17" id="KW-1133">Transmembrane helix</keyword>
<keyword evidence="5" id="KW-0133">Cell shape</keyword>
<comment type="function">
    <text evidence="16">Peptidoglycan polymerase that is essential for cell division.</text>
</comment>
<dbReference type="EMBL" id="JBCLSH010000009">
    <property type="protein sequence ID" value="MEY8443447.1"/>
    <property type="molecule type" value="Genomic_DNA"/>
</dbReference>
<dbReference type="PROSITE" id="PS00428">
    <property type="entry name" value="FTSW_RODA_SPOVE"/>
    <property type="match status" value="1"/>
</dbReference>
<feature type="transmembrane region" description="Helical" evidence="17">
    <location>
        <begin position="291"/>
        <end position="317"/>
    </location>
</feature>
<name>A0ABV4D1K8_9LACT</name>
<protein>
    <recommendedName>
        <fullName evidence="12">Probable peptidoglycan glycosyltransferase FtsW</fullName>
        <ecNumber evidence="14">2.4.99.28</ecNumber>
    </recommendedName>
    <alternativeName>
        <fullName evidence="13">Cell division protein FtsW</fullName>
    </alternativeName>
    <alternativeName>
        <fullName evidence="10">Cell wall polymerase</fullName>
    </alternativeName>
    <alternativeName>
        <fullName evidence="9">Peptidoglycan polymerase</fullName>
    </alternativeName>
</protein>
<gene>
    <name evidence="18" type="ORF">AALA52_04215</name>
</gene>
<evidence type="ECO:0000256" key="9">
    <source>
        <dbReference type="ARBA" id="ARBA00032370"/>
    </source>
</evidence>
<reference evidence="18 19" key="1">
    <citation type="submission" date="2024-03" db="EMBL/GenBank/DDBJ databases">
        <title>Mouse gut bacterial collection (mGBC) of GemPharmatech.</title>
        <authorList>
            <person name="He Y."/>
            <person name="Dong L."/>
            <person name="Wu D."/>
            <person name="Gao X."/>
            <person name="Lin Z."/>
        </authorList>
    </citation>
    <scope>NUCLEOTIDE SEQUENCE [LARGE SCALE GENOMIC DNA]</scope>
    <source>
        <strain evidence="18 19">61-15</strain>
    </source>
</reference>
<feature type="transmembrane region" description="Helical" evidence="17">
    <location>
        <begin position="184"/>
        <end position="205"/>
    </location>
</feature>
<evidence type="ECO:0000256" key="10">
    <source>
        <dbReference type="ARBA" id="ARBA00033270"/>
    </source>
</evidence>
<accession>A0ABV4D1K8</accession>
<comment type="catalytic activity">
    <reaction evidence="15">
        <text>[GlcNAc-(1-&gt;4)-Mur2Ac(oyl-L-Ala-gamma-D-Glu-L-Lys-D-Ala-D-Ala)](n)-di-trans,octa-cis-undecaprenyl diphosphate + beta-D-GlcNAc-(1-&gt;4)-Mur2Ac(oyl-L-Ala-gamma-D-Glu-L-Lys-D-Ala-D-Ala)-di-trans,octa-cis-undecaprenyl diphosphate = [GlcNAc-(1-&gt;4)-Mur2Ac(oyl-L-Ala-gamma-D-Glu-L-Lys-D-Ala-D-Ala)](n+1)-di-trans,octa-cis-undecaprenyl diphosphate + di-trans,octa-cis-undecaprenyl diphosphate + H(+)</text>
        <dbReference type="Rhea" id="RHEA:23708"/>
        <dbReference type="Rhea" id="RHEA-COMP:9602"/>
        <dbReference type="Rhea" id="RHEA-COMP:9603"/>
        <dbReference type="ChEBI" id="CHEBI:15378"/>
        <dbReference type="ChEBI" id="CHEBI:58405"/>
        <dbReference type="ChEBI" id="CHEBI:60033"/>
        <dbReference type="ChEBI" id="CHEBI:78435"/>
        <dbReference type="EC" id="2.4.99.28"/>
    </reaction>
</comment>
<evidence type="ECO:0000256" key="13">
    <source>
        <dbReference type="ARBA" id="ARBA00041418"/>
    </source>
</evidence>
<evidence type="ECO:0000256" key="2">
    <source>
        <dbReference type="ARBA" id="ARBA00022676"/>
    </source>
</evidence>
<dbReference type="Pfam" id="PF01098">
    <property type="entry name" value="FTSW_RODA_SPOVE"/>
    <property type="match status" value="1"/>
</dbReference>
<dbReference type="EC" id="2.4.99.28" evidence="14"/>
<dbReference type="PANTHER" id="PTHR30474:SF2">
    <property type="entry name" value="PEPTIDOGLYCAN GLYCOSYLTRANSFERASE FTSW-RELATED"/>
    <property type="match status" value="1"/>
</dbReference>
<keyword evidence="19" id="KW-1185">Reference proteome</keyword>
<evidence type="ECO:0000256" key="1">
    <source>
        <dbReference type="ARBA" id="ARBA00004141"/>
    </source>
</evidence>
<feature type="transmembrane region" description="Helical" evidence="17">
    <location>
        <begin position="329"/>
        <end position="354"/>
    </location>
</feature>
<evidence type="ECO:0000256" key="16">
    <source>
        <dbReference type="ARBA" id="ARBA00049966"/>
    </source>
</evidence>
<evidence type="ECO:0000256" key="7">
    <source>
        <dbReference type="ARBA" id="ARBA00022989"/>
    </source>
</evidence>
<feature type="transmembrane region" description="Helical" evidence="17">
    <location>
        <begin position="49"/>
        <end position="67"/>
    </location>
</feature>
<feature type="transmembrane region" description="Helical" evidence="17">
    <location>
        <begin position="116"/>
        <end position="135"/>
    </location>
</feature>
<comment type="similarity">
    <text evidence="11">Belongs to the SEDS family. FtsW subfamily.</text>
</comment>
<evidence type="ECO:0000256" key="15">
    <source>
        <dbReference type="ARBA" id="ARBA00049902"/>
    </source>
</evidence>
<evidence type="ECO:0000256" key="14">
    <source>
        <dbReference type="ARBA" id="ARBA00044770"/>
    </source>
</evidence>
<organism evidence="18 19">
    <name type="scientific">Lactococcus ileimucosae</name>
    <dbReference type="NCBI Taxonomy" id="2941329"/>
    <lineage>
        <taxon>Bacteria</taxon>
        <taxon>Bacillati</taxon>
        <taxon>Bacillota</taxon>
        <taxon>Bacilli</taxon>
        <taxon>Lactobacillales</taxon>
        <taxon>Streptococcaceae</taxon>
        <taxon>Lactococcus</taxon>
    </lineage>
</organism>
<evidence type="ECO:0000256" key="8">
    <source>
        <dbReference type="ARBA" id="ARBA00023136"/>
    </source>
</evidence>
<keyword evidence="8 17" id="KW-0472">Membrane</keyword>
<feature type="transmembrane region" description="Helical" evidence="17">
    <location>
        <begin position="156"/>
        <end position="178"/>
    </location>
</feature>
<evidence type="ECO:0000256" key="4">
    <source>
        <dbReference type="ARBA" id="ARBA00022692"/>
    </source>
</evidence>